<dbReference type="Proteomes" id="UP000716446">
    <property type="component" value="Unassembled WGS sequence"/>
</dbReference>
<feature type="repeat" description="WD" evidence="3">
    <location>
        <begin position="407"/>
        <end position="439"/>
    </location>
</feature>
<accession>A0A9N8JAL5</accession>
<dbReference type="PROSITE" id="PS50082">
    <property type="entry name" value="WD_REPEATS_2"/>
    <property type="match status" value="2"/>
</dbReference>
<dbReference type="InterPro" id="IPR036322">
    <property type="entry name" value="WD40_repeat_dom_sf"/>
</dbReference>
<proteinExistence type="predicted"/>
<protein>
    <recommendedName>
        <fullName evidence="6">WD40 repeat-like protein</fullName>
    </recommendedName>
</protein>
<comment type="caution">
    <text evidence="4">The sequence shown here is derived from an EMBL/GenBank/DDBJ whole genome shotgun (WGS) entry which is preliminary data.</text>
</comment>
<dbReference type="SUPFAM" id="SSF50978">
    <property type="entry name" value="WD40 repeat-like"/>
    <property type="match status" value="1"/>
</dbReference>
<reference evidence="4" key="1">
    <citation type="submission" date="2020-06" db="EMBL/GenBank/DDBJ databases">
        <authorList>
            <person name="Onetto C."/>
        </authorList>
    </citation>
    <scope>NUCLEOTIDE SEQUENCE</scope>
</reference>
<dbReference type="AlphaFoldDB" id="A0A9N8JAL5"/>
<name>A0A9N8JAL5_9PEZI</name>
<dbReference type="PROSITE" id="PS50294">
    <property type="entry name" value="WD_REPEATS_REGION"/>
    <property type="match status" value="1"/>
</dbReference>
<evidence type="ECO:0008006" key="6">
    <source>
        <dbReference type="Google" id="ProtNLM"/>
    </source>
</evidence>
<organism evidence="4 5">
    <name type="scientific">Aureobasidium vineae</name>
    <dbReference type="NCBI Taxonomy" id="2773715"/>
    <lineage>
        <taxon>Eukaryota</taxon>
        <taxon>Fungi</taxon>
        <taxon>Dikarya</taxon>
        <taxon>Ascomycota</taxon>
        <taxon>Pezizomycotina</taxon>
        <taxon>Dothideomycetes</taxon>
        <taxon>Dothideomycetidae</taxon>
        <taxon>Dothideales</taxon>
        <taxon>Saccotheciaceae</taxon>
        <taxon>Aureobasidium</taxon>
    </lineage>
</organism>
<keyword evidence="1 3" id="KW-0853">WD repeat</keyword>
<gene>
    <name evidence="4" type="ORF">AWRI4619_LOCUS201</name>
</gene>
<evidence type="ECO:0000256" key="2">
    <source>
        <dbReference type="ARBA" id="ARBA00022737"/>
    </source>
</evidence>
<dbReference type="EMBL" id="CAIJEN010000001">
    <property type="protein sequence ID" value="CAD0081634.1"/>
    <property type="molecule type" value="Genomic_DNA"/>
</dbReference>
<dbReference type="PANTHER" id="PTHR19848:SF8">
    <property type="entry name" value="F-BOX AND WD REPEAT DOMAIN CONTAINING 7"/>
    <property type="match status" value="1"/>
</dbReference>
<evidence type="ECO:0000313" key="5">
    <source>
        <dbReference type="Proteomes" id="UP000716446"/>
    </source>
</evidence>
<dbReference type="PANTHER" id="PTHR19848">
    <property type="entry name" value="WD40 REPEAT PROTEIN"/>
    <property type="match status" value="1"/>
</dbReference>
<dbReference type="InterPro" id="IPR015943">
    <property type="entry name" value="WD40/YVTN_repeat-like_dom_sf"/>
</dbReference>
<dbReference type="Pfam" id="PF00400">
    <property type="entry name" value="WD40"/>
    <property type="match status" value="1"/>
</dbReference>
<keyword evidence="5" id="KW-1185">Reference proteome</keyword>
<evidence type="ECO:0000313" key="4">
    <source>
        <dbReference type="EMBL" id="CAD0081634.1"/>
    </source>
</evidence>
<dbReference type="SMART" id="SM00320">
    <property type="entry name" value="WD40"/>
    <property type="match status" value="4"/>
</dbReference>
<keyword evidence="2" id="KW-0677">Repeat</keyword>
<evidence type="ECO:0000256" key="1">
    <source>
        <dbReference type="ARBA" id="ARBA00022574"/>
    </source>
</evidence>
<feature type="repeat" description="WD" evidence="3">
    <location>
        <begin position="265"/>
        <end position="306"/>
    </location>
</feature>
<evidence type="ECO:0000256" key="3">
    <source>
        <dbReference type="PROSITE-ProRule" id="PRU00221"/>
    </source>
</evidence>
<sequence>MARHMNKKIFLADFVYEVETDFGIDGTPASWASTDNGKPAHRYWDDEDDEVELQFFDNQKRGEIGNFAASHDEKLVAASSGSIIGVYNLETEKHCMQFQGLAFPCVKLMFGPTLNEFGGYLLVIETSDRDERKSAVFFMELNQDGYMTHKPDTINVDELLQKSLEPVVSVMNDSFGVSSTSPLLESVRKGYGKALEKLRAGIESRHLSRVAGRPSGFGSSPFSIDGRLFLYLIQNESTQSGPRPPADLPKVIVYDMANKSQKHVLGGYEDAIMWTAFSPDSQYIATAAWDGTFKIFDVSTGDCKHVIGPTGGQCWSGAWSPDSKHILLCGMANQDSRGETFVAVYSAETAEQVNRFRDEQLRHWVRCAAWSARGEIAIVHEKNNVWIWEPFENKTISSFKVKVDDGMKERFAAVSAVQWVNGGEVLVARAGDDTVEIWNRVKNIKWRIQRPEGAGVERGIGMLRWSKEDRALRTFSRDGYMRSYHL</sequence>
<dbReference type="InterPro" id="IPR001680">
    <property type="entry name" value="WD40_rpt"/>
</dbReference>
<dbReference type="Gene3D" id="2.130.10.10">
    <property type="entry name" value="YVTN repeat-like/Quinoprotein amine dehydrogenase"/>
    <property type="match status" value="2"/>
</dbReference>